<protein>
    <recommendedName>
        <fullName evidence="4">DUF1918 domain-containing protein</fullName>
    </recommendedName>
</protein>
<evidence type="ECO:0008006" key="4">
    <source>
        <dbReference type="Google" id="ProtNLM"/>
    </source>
</evidence>
<evidence type="ECO:0000256" key="1">
    <source>
        <dbReference type="SAM" id="MobiDB-lite"/>
    </source>
</evidence>
<feature type="region of interest" description="Disordered" evidence="1">
    <location>
        <begin position="75"/>
        <end position="101"/>
    </location>
</feature>
<proteinExistence type="predicted"/>
<dbReference type="EMBL" id="BAAARV010000027">
    <property type="protein sequence ID" value="GAA2348474.1"/>
    <property type="molecule type" value="Genomic_DNA"/>
</dbReference>
<comment type="caution">
    <text evidence="2">The sequence shown here is derived from an EMBL/GenBank/DDBJ whole genome shotgun (WGS) entry which is preliminary data.</text>
</comment>
<organism evidence="2 3">
    <name type="scientific">Dactylosporangium salmoneum</name>
    <dbReference type="NCBI Taxonomy" id="53361"/>
    <lineage>
        <taxon>Bacteria</taxon>
        <taxon>Bacillati</taxon>
        <taxon>Actinomycetota</taxon>
        <taxon>Actinomycetes</taxon>
        <taxon>Micromonosporales</taxon>
        <taxon>Micromonosporaceae</taxon>
        <taxon>Dactylosporangium</taxon>
    </lineage>
</organism>
<name>A0ABN3GCE3_9ACTN</name>
<sequence>MAEQPVPDVRVHWGQAVHADVVQQAPGPHKGRVDARPHELLSYSGDYLAVDVHEVERGRSRGEPLVQRPDLVVARDPHEKDPAARPGAAGARLVAGDATTP</sequence>
<dbReference type="Proteomes" id="UP001501444">
    <property type="component" value="Unassembled WGS sequence"/>
</dbReference>
<accession>A0ABN3GCE3</accession>
<gene>
    <name evidence="2" type="ORF">GCM10010170_036970</name>
</gene>
<evidence type="ECO:0000313" key="2">
    <source>
        <dbReference type="EMBL" id="GAA2348474.1"/>
    </source>
</evidence>
<evidence type="ECO:0000313" key="3">
    <source>
        <dbReference type="Proteomes" id="UP001501444"/>
    </source>
</evidence>
<reference evidence="2 3" key="1">
    <citation type="journal article" date="2019" name="Int. J. Syst. Evol. Microbiol.">
        <title>The Global Catalogue of Microorganisms (GCM) 10K type strain sequencing project: providing services to taxonomists for standard genome sequencing and annotation.</title>
        <authorList>
            <consortium name="The Broad Institute Genomics Platform"/>
            <consortium name="The Broad Institute Genome Sequencing Center for Infectious Disease"/>
            <person name="Wu L."/>
            <person name="Ma J."/>
        </authorList>
    </citation>
    <scope>NUCLEOTIDE SEQUENCE [LARGE SCALE GENOMIC DNA]</scope>
    <source>
        <strain evidence="2 3">JCM 3272</strain>
    </source>
</reference>
<keyword evidence="3" id="KW-1185">Reference proteome</keyword>